<dbReference type="EMBL" id="JAVDBT010000011">
    <property type="protein sequence ID" value="MDQ2067218.1"/>
    <property type="molecule type" value="Genomic_DNA"/>
</dbReference>
<evidence type="ECO:0008006" key="3">
    <source>
        <dbReference type="Google" id="ProtNLM"/>
    </source>
</evidence>
<dbReference type="RefSeq" id="WP_306680921.1">
    <property type="nucleotide sequence ID" value="NZ_JAVDBT010000011.1"/>
</dbReference>
<keyword evidence="2" id="KW-1185">Reference proteome</keyword>
<proteinExistence type="predicted"/>
<comment type="caution">
    <text evidence="1">The sequence shown here is derived from an EMBL/GenBank/DDBJ whole genome shotgun (WGS) entry which is preliminary data.</text>
</comment>
<reference evidence="1 2" key="1">
    <citation type="submission" date="2023-08" db="EMBL/GenBank/DDBJ databases">
        <title>Characterization of two Paracoccaceae strains isolated from Phycosphere and proposal of Xinfangfangia lacusdiani sp. nov.</title>
        <authorList>
            <person name="Deng Y."/>
            <person name="Zhang Y.Q."/>
        </authorList>
    </citation>
    <scope>NUCLEOTIDE SEQUENCE [LARGE SCALE GENOMIC DNA]</scope>
    <source>
        <strain evidence="1 2">CPCC 101601</strain>
    </source>
</reference>
<name>A0ABU0VZP8_9RHOB</name>
<evidence type="ECO:0000313" key="2">
    <source>
        <dbReference type="Proteomes" id="UP001239680"/>
    </source>
</evidence>
<gene>
    <name evidence="1" type="ORF">Q9295_12635</name>
</gene>
<dbReference type="Proteomes" id="UP001239680">
    <property type="component" value="Unassembled WGS sequence"/>
</dbReference>
<evidence type="ECO:0000313" key="1">
    <source>
        <dbReference type="EMBL" id="MDQ2067218.1"/>
    </source>
</evidence>
<protein>
    <recommendedName>
        <fullName evidence="3">Secreted protein</fullName>
    </recommendedName>
</protein>
<accession>A0ABU0VZP8</accession>
<sequence length="70" mass="7530">MNRTIKSIAVVAGIFFLGMITGLALPQFNIWPYSACHGLGGAIEITHYDGSGLHGSNCVIPWTEKATRPQ</sequence>
<organism evidence="1 2">
    <name type="scientific">Pseudogemmobacter lacusdianii</name>
    <dbReference type="NCBI Taxonomy" id="3069608"/>
    <lineage>
        <taxon>Bacteria</taxon>
        <taxon>Pseudomonadati</taxon>
        <taxon>Pseudomonadota</taxon>
        <taxon>Alphaproteobacteria</taxon>
        <taxon>Rhodobacterales</taxon>
        <taxon>Paracoccaceae</taxon>
        <taxon>Pseudogemmobacter</taxon>
    </lineage>
</organism>